<feature type="transmembrane region" description="Helical" evidence="1">
    <location>
        <begin position="52"/>
        <end position="72"/>
    </location>
</feature>
<organism evidence="2">
    <name type="scientific">marine sediment metagenome</name>
    <dbReference type="NCBI Taxonomy" id="412755"/>
    <lineage>
        <taxon>unclassified sequences</taxon>
        <taxon>metagenomes</taxon>
        <taxon>ecological metagenomes</taxon>
    </lineage>
</organism>
<keyword evidence="1" id="KW-1133">Transmembrane helix</keyword>
<proteinExistence type="predicted"/>
<dbReference type="EMBL" id="BARS01027674">
    <property type="protein sequence ID" value="GAG00309.1"/>
    <property type="molecule type" value="Genomic_DNA"/>
</dbReference>
<comment type="caution">
    <text evidence="2">The sequence shown here is derived from an EMBL/GenBank/DDBJ whole genome shotgun (WGS) entry which is preliminary data.</text>
</comment>
<evidence type="ECO:0000256" key="1">
    <source>
        <dbReference type="SAM" id="Phobius"/>
    </source>
</evidence>
<accession>X0U3E1</accession>
<dbReference type="AlphaFoldDB" id="X0U3E1"/>
<evidence type="ECO:0000313" key="2">
    <source>
        <dbReference type="EMBL" id="GAG00309.1"/>
    </source>
</evidence>
<sequence length="75" mass="7541">MKIAALTCIVIGLLGAVMAGLTALGVVPGFVDFGLLEDIVGSEPIKDIMTTAFWGGASALLLLAAIALGVIAQKE</sequence>
<protein>
    <submittedName>
        <fullName evidence="2">Uncharacterized protein</fullName>
    </submittedName>
</protein>
<name>X0U3E1_9ZZZZ</name>
<gene>
    <name evidence="2" type="ORF">S01H1_43440</name>
</gene>
<reference evidence="2" key="1">
    <citation type="journal article" date="2014" name="Front. Microbiol.">
        <title>High frequency of phylogenetically diverse reductive dehalogenase-homologous genes in deep subseafloor sedimentary metagenomes.</title>
        <authorList>
            <person name="Kawai M."/>
            <person name="Futagami T."/>
            <person name="Toyoda A."/>
            <person name="Takaki Y."/>
            <person name="Nishi S."/>
            <person name="Hori S."/>
            <person name="Arai W."/>
            <person name="Tsubouchi T."/>
            <person name="Morono Y."/>
            <person name="Uchiyama I."/>
            <person name="Ito T."/>
            <person name="Fujiyama A."/>
            <person name="Inagaki F."/>
            <person name="Takami H."/>
        </authorList>
    </citation>
    <scope>NUCLEOTIDE SEQUENCE</scope>
    <source>
        <strain evidence="2">Expedition CK06-06</strain>
    </source>
</reference>
<keyword evidence="1" id="KW-0472">Membrane</keyword>
<keyword evidence="1" id="KW-0812">Transmembrane</keyword>